<reference evidence="1" key="2">
    <citation type="journal article" date="2014" name="ISME J.">
        <title>Microbial stratification in low pH oxic and suboxic macroscopic growths along an acid mine drainage.</title>
        <authorList>
            <person name="Mendez-Garcia C."/>
            <person name="Mesa V."/>
            <person name="Sprenger R.R."/>
            <person name="Richter M."/>
            <person name="Diez M.S."/>
            <person name="Solano J."/>
            <person name="Bargiela R."/>
            <person name="Golyshina O.V."/>
            <person name="Manteca A."/>
            <person name="Ramos J.L."/>
            <person name="Gallego J.R."/>
            <person name="Llorente I."/>
            <person name="Martins Dos Santos V.A."/>
            <person name="Jensen O.N."/>
            <person name="Pelaez A.I."/>
            <person name="Sanchez J."/>
            <person name="Ferrer M."/>
        </authorList>
    </citation>
    <scope>NUCLEOTIDE SEQUENCE</scope>
</reference>
<gene>
    <name evidence="1" type="ORF">B1B_07880</name>
</gene>
<comment type="caution">
    <text evidence="1">The sequence shown here is derived from an EMBL/GenBank/DDBJ whole genome shotgun (WGS) entry which is preliminary data.</text>
</comment>
<dbReference type="GO" id="GO:0006355">
    <property type="term" value="P:regulation of DNA-templated transcription"/>
    <property type="evidence" value="ECO:0007669"/>
    <property type="project" value="InterPro"/>
</dbReference>
<sequence>FWAYCATPSAIPRPPRTSMSDAKKAYPLRINTEVLNAMQRWSNDELRSLNAQIEYVLREALRQAGRLPQSKRKPSA</sequence>
<proteinExistence type="predicted"/>
<protein>
    <recommendedName>
        <fullName evidence="2">Arc-like DNA binding domain-containing protein</fullName>
    </recommendedName>
</protein>
<name>T1AS20_9ZZZZ</name>
<evidence type="ECO:0000313" key="1">
    <source>
        <dbReference type="EMBL" id="EQD60142.1"/>
    </source>
</evidence>
<accession>T1AS20</accession>
<dbReference type="Gene3D" id="1.10.1220.10">
    <property type="entry name" value="Met repressor-like"/>
    <property type="match status" value="1"/>
</dbReference>
<dbReference type="AlphaFoldDB" id="T1AS20"/>
<feature type="non-terminal residue" evidence="1">
    <location>
        <position position="1"/>
    </location>
</feature>
<evidence type="ECO:0008006" key="2">
    <source>
        <dbReference type="Google" id="ProtNLM"/>
    </source>
</evidence>
<dbReference type="EMBL" id="AUZY01005055">
    <property type="protein sequence ID" value="EQD60142.1"/>
    <property type="molecule type" value="Genomic_DNA"/>
</dbReference>
<dbReference type="SUPFAM" id="SSF47598">
    <property type="entry name" value="Ribbon-helix-helix"/>
    <property type="match status" value="1"/>
</dbReference>
<reference evidence="1" key="1">
    <citation type="submission" date="2013-08" db="EMBL/GenBank/DDBJ databases">
        <authorList>
            <person name="Mendez C."/>
            <person name="Richter M."/>
            <person name="Ferrer M."/>
            <person name="Sanchez J."/>
        </authorList>
    </citation>
    <scope>NUCLEOTIDE SEQUENCE</scope>
</reference>
<organism evidence="1">
    <name type="scientific">mine drainage metagenome</name>
    <dbReference type="NCBI Taxonomy" id="410659"/>
    <lineage>
        <taxon>unclassified sequences</taxon>
        <taxon>metagenomes</taxon>
        <taxon>ecological metagenomes</taxon>
    </lineage>
</organism>
<dbReference type="InterPro" id="IPR013321">
    <property type="entry name" value="Arc_rbn_hlx_hlx"/>
</dbReference>
<dbReference type="InterPro" id="IPR010985">
    <property type="entry name" value="Ribbon_hlx_hlx"/>
</dbReference>